<dbReference type="RefSeq" id="WP_068610904.1">
    <property type="nucleotide sequence ID" value="NZ_CP011388.1"/>
</dbReference>
<dbReference type="Pfam" id="PF00528">
    <property type="entry name" value="BPD_transp_1"/>
    <property type="match status" value="1"/>
</dbReference>
<organism evidence="9 10">
    <name type="scientific">Paenibacillus swuensis</name>
    <dbReference type="NCBI Taxonomy" id="1178515"/>
    <lineage>
        <taxon>Bacteria</taxon>
        <taxon>Bacillati</taxon>
        <taxon>Bacillota</taxon>
        <taxon>Bacilli</taxon>
        <taxon>Bacillales</taxon>
        <taxon>Paenibacillaceae</taxon>
        <taxon>Paenibacillus</taxon>
    </lineage>
</organism>
<keyword evidence="2 7" id="KW-0813">Transport</keyword>
<keyword evidence="6 7" id="KW-0472">Membrane</keyword>
<proteinExistence type="inferred from homology"/>
<evidence type="ECO:0000256" key="2">
    <source>
        <dbReference type="ARBA" id="ARBA00022448"/>
    </source>
</evidence>
<dbReference type="InterPro" id="IPR035906">
    <property type="entry name" value="MetI-like_sf"/>
</dbReference>
<keyword evidence="3" id="KW-1003">Cell membrane</keyword>
<protein>
    <submittedName>
        <fullName evidence="9">Protein lplB</fullName>
    </submittedName>
</protein>
<dbReference type="GO" id="GO:0055085">
    <property type="term" value="P:transmembrane transport"/>
    <property type="evidence" value="ECO:0007669"/>
    <property type="project" value="InterPro"/>
</dbReference>
<dbReference type="KEGG" id="pswu:SY83_04900"/>
<evidence type="ECO:0000256" key="3">
    <source>
        <dbReference type="ARBA" id="ARBA00022475"/>
    </source>
</evidence>
<feature type="transmembrane region" description="Helical" evidence="7">
    <location>
        <begin position="209"/>
        <end position="230"/>
    </location>
</feature>
<dbReference type="PROSITE" id="PS50928">
    <property type="entry name" value="ABC_TM1"/>
    <property type="match status" value="1"/>
</dbReference>
<feature type="transmembrane region" description="Helical" evidence="7">
    <location>
        <begin position="169"/>
        <end position="188"/>
    </location>
</feature>
<keyword evidence="5 7" id="KW-1133">Transmembrane helix</keyword>
<evidence type="ECO:0000256" key="4">
    <source>
        <dbReference type="ARBA" id="ARBA00022692"/>
    </source>
</evidence>
<accession>A0A172TP96</accession>
<dbReference type="PANTHER" id="PTHR43227:SF11">
    <property type="entry name" value="BLL4140 PROTEIN"/>
    <property type="match status" value="1"/>
</dbReference>
<dbReference type="PATRIC" id="fig|1178515.4.peg.992"/>
<evidence type="ECO:0000256" key="6">
    <source>
        <dbReference type="ARBA" id="ARBA00023136"/>
    </source>
</evidence>
<feature type="domain" description="ABC transmembrane type-1" evidence="8">
    <location>
        <begin position="68"/>
        <end position="283"/>
    </location>
</feature>
<comment type="subcellular location">
    <subcellularLocation>
        <location evidence="1 7">Cell membrane</location>
        <topology evidence="1 7">Multi-pass membrane protein</topology>
    </subcellularLocation>
</comment>
<evidence type="ECO:0000256" key="5">
    <source>
        <dbReference type="ARBA" id="ARBA00022989"/>
    </source>
</evidence>
<dbReference type="AlphaFoldDB" id="A0A172TP96"/>
<feature type="transmembrane region" description="Helical" evidence="7">
    <location>
        <begin position="105"/>
        <end position="124"/>
    </location>
</feature>
<dbReference type="Gene3D" id="1.10.3720.10">
    <property type="entry name" value="MetI-like"/>
    <property type="match status" value="1"/>
</dbReference>
<comment type="similarity">
    <text evidence="7">Belongs to the binding-protein-dependent transport system permease family.</text>
</comment>
<keyword evidence="10" id="KW-1185">Reference proteome</keyword>
<evidence type="ECO:0000256" key="7">
    <source>
        <dbReference type="RuleBase" id="RU363032"/>
    </source>
</evidence>
<dbReference type="PANTHER" id="PTHR43227">
    <property type="entry name" value="BLL4140 PROTEIN"/>
    <property type="match status" value="1"/>
</dbReference>
<gene>
    <name evidence="9" type="ORF">SY83_04900</name>
</gene>
<dbReference type="Proteomes" id="UP000076927">
    <property type="component" value="Chromosome"/>
</dbReference>
<dbReference type="STRING" id="1178515.SY83_04900"/>
<feature type="transmembrane region" description="Helical" evidence="7">
    <location>
        <begin position="7"/>
        <end position="26"/>
    </location>
</feature>
<dbReference type="OrthoDB" id="9785836at2"/>
<evidence type="ECO:0000256" key="1">
    <source>
        <dbReference type="ARBA" id="ARBA00004651"/>
    </source>
</evidence>
<reference evidence="9 10" key="1">
    <citation type="submission" date="2015-01" db="EMBL/GenBank/DDBJ databases">
        <title>Paenibacillus swuensis/DY6/whole genome sequencing.</title>
        <authorList>
            <person name="Kim M.K."/>
            <person name="Srinivasan S."/>
            <person name="Lee J.-J."/>
        </authorList>
    </citation>
    <scope>NUCLEOTIDE SEQUENCE [LARGE SCALE GENOMIC DNA]</scope>
    <source>
        <strain evidence="9 10">DY6</strain>
    </source>
</reference>
<feature type="transmembrane region" description="Helical" evidence="7">
    <location>
        <begin position="72"/>
        <end position="93"/>
    </location>
</feature>
<dbReference type="InterPro" id="IPR000515">
    <property type="entry name" value="MetI-like"/>
</dbReference>
<dbReference type="SUPFAM" id="SSF161098">
    <property type="entry name" value="MetI-like"/>
    <property type="match status" value="1"/>
</dbReference>
<dbReference type="GO" id="GO:0005886">
    <property type="term" value="C:plasma membrane"/>
    <property type="evidence" value="ECO:0007669"/>
    <property type="project" value="UniProtKB-SubCell"/>
</dbReference>
<name>A0A172TP96_9BACL</name>
<dbReference type="EMBL" id="CP011388">
    <property type="protein sequence ID" value="ANE48734.1"/>
    <property type="molecule type" value="Genomic_DNA"/>
</dbReference>
<dbReference type="InterPro" id="IPR050809">
    <property type="entry name" value="UgpAE/MalFG_permease"/>
</dbReference>
<sequence length="296" mass="33546">MARSHTFHYVLMLMPALILVTLFNIYPMSGIVLAFKHFNPTEGIWGSPWAGLDHFESIVQSSESKQILKNTLVISVLKMITMLIVPVVFALLLNEVRIHWLKRSVQTIVYLPHFLSWVVIAGIMREALGLDGVVNSMLQAWFGLEAQMFLGSNVWFRPILILSNVWKEFGFSTIIYLAALTSINPALYEAADIDGANRFQKMKHITIPGISMTIVLLATLSLQGILNAGFDQVFNLYNVLVYETADIIDTYIYRSGLVSFQYEAATAIGFINSVISMLLIIITYWLAYRFAKYRIF</sequence>
<evidence type="ECO:0000259" key="8">
    <source>
        <dbReference type="PROSITE" id="PS50928"/>
    </source>
</evidence>
<evidence type="ECO:0000313" key="10">
    <source>
        <dbReference type="Proteomes" id="UP000076927"/>
    </source>
</evidence>
<dbReference type="CDD" id="cd06261">
    <property type="entry name" value="TM_PBP2"/>
    <property type="match status" value="1"/>
</dbReference>
<evidence type="ECO:0000313" key="9">
    <source>
        <dbReference type="EMBL" id="ANE48734.1"/>
    </source>
</evidence>
<keyword evidence="4 7" id="KW-0812">Transmembrane</keyword>
<feature type="transmembrane region" description="Helical" evidence="7">
    <location>
        <begin position="264"/>
        <end position="287"/>
    </location>
</feature>